<dbReference type="Gene3D" id="1.25.40.20">
    <property type="entry name" value="Ankyrin repeat-containing domain"/>
    <property type="match status" value="1"/>
</dbReference>
<feature type="compositionally biased region" description="Polar residues" evidence="2">
    <location>
        <begin position="335"/>
        <end position="349"/>
    </location>
</feature>
<dbReference type="PROSITE" id="PS50297">
    <property type="entry name" value="ANK_REP_REGION"/>
    <property type="match status" value="1"/>
</dbReference>
<dbReference type="PANTHER" id="PTHR46224:SF6">
    <property type="entry name" value="ANKYRIN REPEAT FAMILY PROTEIN"/>
    <property type="match status" value="1"/>
</dbReference>
<dbReference type="SMART" id="SM00248">
    <property type="entry name" value="ANK"/>
    <property type="match status" value="2"/>
</dbReference>
<dbReference type="AlphaFoldDB" id="A0A023B5R0"/>
<reference evidence="3" key="1">
    <citation type="submission" date="2013-12" db="EMBL/GenBank/DDBJ databases">
        <authorList>
            <person name="Omoto C.K."/>
            <person name="Sibley D."/>
            <person name="Venepally P."/>
            <person name="Hadjithomas M."/>
            <person name="Karamycheva S."/>
            <person name="Brunk B."/>
            <person name="Roos D."/>
            <person name="Caler E."/>
            <person name="Lorenzi H."/>
        </authorList>
    </citation>
    <scope>NUCLEOTIDE SEQUENCE</scope>
</reference>
<proteinExistence type="predicted"/>
<dbReference type="RefSeq" id="XP_011130741.1">
    <property type="nucleotide sequence ID" value="XM_011132439.1"/>
</dbReference>
<dbReference type="EMBL" id="AFNH02000665">
    <property type="protein sequence ID" value="EZG61535.1"/>
    <property type="molecule type" value="Genomic_DNA"/>
</dbReference>
<dbReference type="Pfam" id="PF12796">
    <property type="entry name" value="Ank_2"/>
    <property type="match status" value="1"/>
</dbReference>
<dbReference type="OrthoDB" id="194358at2759"/>
<dbReference type="PROSITE" id="PS50088">
    <property type="entry name" value="ANK_REPEAT"/>
    <property type="match status" value="1"/>
</dbReference>
<dbReference type="InterPro" id="IPR036770">
    <property type="entry name" value="Ankyrin_rpt-contain_sf"/>
</dbReference>
<accession>A0A023B5R0</accession>
<dbReference type="InterPro" id="IPR011990">
    <property type="entry name" value="TPR-like_helical_dom_sf"/>
</dbReference>
<dbReference type="InterPro" id="IPR002110">
    <property type="entry name" value="Ankyrin_rpt"/>
</dbReference>
<gene>
    <name evidence="3" type="ORF">GNI_088530</name>
</gene>
<evidence type="ECO:0000313" key="4">
    <source>
        <dbReference type="Proteomes" id="UP000019763"/>
    </source>
</evidence>
<dbReference type="Proteomes" id="UP000019763">
    <property type="component" value="Unassembled WGS sequence"/>
</dbReference>
<dbReference type="Gene3D" id="1.25.40.10">
    <property type="entry name" value="Tetratricopeptide repeat domain"/>
    <property type="match status" value="1"/>
</dbReference>
<evidence type="ECO:0000313" key="3">
    <source>
        <dbReference type="EMBL" id="EZG61535.1"/>
    </source>
</evidence>
<keyword evidence="4" id="KW-1185">Reference proteome</keyword>
<dbReference type="SUPFAM" id="SSF48452">
    <property type="entry name" value="TPR-like"/>
    <property type="match status" value="1"/>
</dbReference>
<comment type="caution">
    <text evidence="3">The sequence shown here is derived from an EMBL/GenBank/DDBJ whole genome shotgun (WGS) entry which is preliminary data.</text>
</comment>
<name>A0A023B5R0_GRENI</name>
<dbReference type="PANTHER" id="PTHR46224">
    <property type="entry name" value="ANKYRIN REPEAT FAMILY PROTEIN"/>
    <property type="match status" value="1"/>
</dbReference>
<organism evidence="3 4">
    <name type="scientific">Gregarina niphandrodes</name>
    <name type="common">Septate eugregarine</name>
    <dbReference type="NCBI Taxonomy" id="110365"/>
    <lineage>
        <taxon>Eukaryota</taxon>
        <taxon>Sar</taxon>
        <taxon>Alveolata</taxon>
        <taxon>Apicomplexa</taxon>
        <taxon>Conoidasida</taxon>
        <taxon>Gregarinasina</taxon>
        <taxon>Eugregarinorida</taxon>
        <taxon>Gregarinidae</taxon>
        <taxon>Gregarina</taxon>
    </lineage>
</organism>
<evidence type="ECO:0000256" key="2">
    <source>
        <dbReference type="SAM" id="MobiDB-lite"/>
    </source>
</evidence>
<keyword evidence="1" id="KW-0040">ANK repeat</keyword>
<sequence>MTGGGLATNDVNAWQAKVIRLFDLARTSVGAEFAEALEDFVECLNASGSTGEDQGSGGGEDCTKGEALLQTRDAEKHTCAHVAAFHGNMRVLEYIYSLCPEVCVSPDKQGEGPLFAAVNNGQRRVVEWLLSVGADKYALNQVNLTPIHAAMRLQDGGQILKVLTKSLEPRPGLYAFGAVTGGLLSWCVLTNNIELFKTIIDVSDPKQLAKDCMESPLPCAVVGSARPETAGVVLQYLIDKHVAPEAIAAAHDQTGCSVLCNLAQLEDHTFLEKLMGGCSDECLRDLCSQRSEGRTPWLYAKTEAAKELLGKFTDDAARIPDDPETSGDHVAPSGHANNDSNQPGSQTGGDSDPTGGENKMVMPRKEVDAATMAACEKLKLLGNKKFTEHSYVEAEAAFREALGLMSVDIAAVAEQTGLLNPSCVDKGTITLPVISQSEDYIALASTLVANLSVASLRLGKHRDAEECAAVAIAFAPEWYKGYYRLAMAKKVQGDYAEATQQMYLCIMRNSQDEALRKEFNNCLELAKAQHKRQQ</sequence>
<dbReference type="SUPFAM" id="SSF48403">
    <property type="entry name" value="Ankyrin repeat"/>
    <property type="match status" value="1"/>
</dbReference>
<protein>
    <submittedName>
        <fullName evidence="3">Ankyrin repeat protein</fullName>
    </submittedName>
</protein>
<feature type="region of interest" description="Disordered" evidence="2">
    <location>
        <begin position="316"/>
        <end position="360"/>
    </location>
</feature>
<dbReference type="eggNOG" id="KOG0504">
    <property type="taxonomic scope" value="Eukaryota"/>
</dbReference>
<dbReference type="InterPro" id="IPR051616">
    <property type="entry name" value="Cul2-RING_E3_ligase_SR"/>
</dbReference>
<feature type="repeat" description="ANK" evidence="1">
    <location>
        <begin position="109"/>
        <end position="141"/>
    </location>
</feature>
<dbReference type="GeneID" id="22913153"/>
<dbReference type="VEuPathDB" id="CryptoDB:GNI_088530"/>
<evidence type="ECO:0000256" key="1">
    <source>
        <dbReference type="PROSITE-ProRule" id="PRU00023"/>
    </source>
</evidence>